<feature type="transmembrane region" description="Helical" evidence="2">
    <location>
        <begin position="132"/>
        <end position="151"/>
    </location>
</feature>
<sequence length="197" mass="22460">MVGDPSRPSRIRGTVALFKKSAEPEPTPQLTPTHTPGGKKSAPTPTRREAEAARRERLNPTLSPKEAKQRDRQAQMAARDRQFAEQENTPARVLMRDHVDARFNPAEFAMPILLAIMAATLIPALLPYIQYLLYASWAYIALMVLDVVLMWRSYKAKLAATHPNTPLRGLLMYGFNRQMTFRRWRRPSPRVKRGEVV</sequence>
<evidence type="ECO:0000256" key="1">
    <source>
        <dbReference type="SAM" id="MobiDB-lite"/>
    </source>
</evidence>
<feature type="compositionally biased region" description="Basic and acidic residues" evidence="1">
    <location>
        <begin position="46"/>
        <end position="58"/>
    </location>
</feature>
<feature type="transmembrane region" description="Helical" evidence="2">
    <location>
        <begin position="108"/>
        <end position="126"/>
    </location>
</feature>
<name>A0A4Q9KG67_9ACTN</name>
<reference evidence="3 4" key="1">
    <citation type="submission" date="2019-01" db="EMBL/GenBank/DDBJ databases">
        <title>Lactibacter flavus gen. nov., sp. nov., a novel bacterium of the family Propionibacteriaceae isolated from raw milk and dairy products.</title>
        <authorList>
            <person name="Huptas C."/>
            <person name="Wenning M."/>
            <person name="Breitenwieser F."/>
            <person name="Doll E."/>
            <person name="Von Neubeck M."/>
            <person name="Busse H.-J."/>
            <person name="Scherer S."/>
        </authorList>
    </citation>
    <scope>NUCLEOTIDE SEQUENCE [LARGE SCALE GENOMIC DNA]</scope>
    <source>
        <strain evidence="3 4">KCTC 33808</strain>
    </source>
</reference>
<dbReference type="OrthoDB" id="5194448at2"/>
<dbReference type="AlphaFoldDB" id="A0A4Q9KG67"/>
<keyword evidence="2" id="KW-0812">Transmembrane</keyword>
<proteinExistence type="predicted"/>
<gene>
    <name evidence="3" type="ORF">ET989_03200</name>
</gene>
<evidence type="ECO:0000256" key="2">
    <source>
        <dbReference type="SAM" id="Phobius"/>
    </source>
</evidence>
<evidence type="ECO:0000313" key="3">
    <source>
        <dbReference type="EMBL" id="TBT87330.1"/>
    </source>
</evidence>
<feature type="region of interest" description="Disordered" evidence="1">
    <location>
        <begin position="1"/>
        <end position="89"/>
    </location>
</feature>
<comment type="caution">
    <text evidence="3">The sequence shown here is derived from an EMBL/GenBank/DDBJ whole genome shotgun (WGS) entry which is preliminary data.</text>
</comment>
<evidence type="ECO:0000313" key="4">
    <source>
        <dbReference type="Proteomes" id="UP000292373"/>
    </source>
</evidence>
<keyword evidence="2" id="KW-1133">Transmembrane helix</keyword>
<dbReference type="Pfam" id="PF11241">
    <property type="entry name" value="DUF3043"/>
    <property type="match status" value="1"/>
</dbReference>
<dbReference type="Proteomes" id="UP000292373">
    <property type="component" value="Unassembled WGS sequence"/>
</dbReference>
<protein>
    <submittedName>
        <fullName evidence="3">DUF3043 domain-containing protein</fullName>
    </submittedName>
</protein>
<organism evidence="3 4">
    <name type="scientific">Propioniciclava sinopodophylli</name>
    <dbReference type="NCBI Taxonomy" id="1837344"/>
    <lineage>
        <taxon>Bacteria</taxon>
        <taxon>Bacillati</taxon>
        <taxon>Actinomycetota</taxon>
        <taxon>Actinomycetes</taxon>
        <taxon>Propionibacteriales</taxon>
        <taxon>Propionibacteriaceae</taxon>
        <taxon>Propioniciclava</taxon>
    </lineage>
</organism>
<accession>A0A4Q9KG67</accession>
<keyword evidence="2" id="KW-0472">Membrane</keyword>
<feature type="compositionally biased region" description="Basic and acidic residues" evidence="1">
    <location>
        <begin position="65"/>
        <end position="84"/>
    </location>
</feature>
<dbReference type="InterPro" id="IPR021403">
    <property type="entry name" value="DUF3043"/>
</dbReference>
<keyword evidence="4" id="KW-1185">Reference proteome</keyword>
<dbReference type="EMBL" id="SDMQ01000002">
    <property type="protein sequence ID" value="TBT87330.1"/>
    <property type="molecule type" value="Genomic_DNA"/>
</dbReference>